<sequence length="309" mass="36057">MYFLRFAKKDQEYIHNLNQWILEGYREDFSSIEEKIEKSYCNPLNLAIEEFKDGKENVERFKSRLMHILYFAGSDIKAQGMLDRMLLGAIDRQISGIYTRGRLAYIKTNIKDFEYDYADCLHCYDIIDALAVRDFKVIEKYILSIPGPAKEGHKFSILLCNSLYSILKKDDKEMSIAAENIKKFNEKSVFDKALISSVLAIIYGDFAELEANINIMLKNNKKKFSSDGEQKYICLTAHGIVNLAEYLHGDSNLNFVNDIKSQYWDLEFYNAVKNNNDNLKDFYDFTYMNSILQNWIANLPIKIKLEDLM</sequence>
<evidence type="ECO:0000313" key="1">
    <source>
        <dbReference type="EMBL" id="MBI6874814.1"/>
    </source>
</evidence>
<dbReference type="RefSeq" id="WP_211144191.1">
    <property type="nucleotide sequence ID" value="NZ_JAEEGB010000035.1"/>
</dbReference>
<evidence type="ECO:0000313" key="2">
    <source>
        <dbReference type="Proteomes" id="UP000622687"/>
    </source>
</evidence>
<proteinExistence type="predicted"/>
<dbReference type="EMBL" id="JAEEGB010000035">
    <property type="protein sequence ID" value="MBI6874814.1"/>
    <property type="molecule type" value="Genomic_DNA"/>
</dbReference>
<accession>A0A934M2U0</accession>
<name>A0A934M2U0_9CLOT</name>
<reference evidence="1" key="1">
    <citation type="submission" date="2020-12" db="EMBL/GenBank/DDBJ databases">
        <title>Clostridium thailandense sp. nov., a novel acetogenic bacterium isolated from peat land soil in Thailand.</title>
        <authorList>
            <person name="Chaikitkaew S."/>
            <person name="Birkeland N.K."/>
        </authorList>
    </citation>
    <scope>NUCLEOTIDE SEQUENCE</scope>
    <source>
        <strain evidence="1">DSM 17425</strain>
    </source>
</reference>
<keyword evidence="2" id="KW-1185">Reference proteome</keyword>
<protein>
    <submittedName>
        <fullName evidence="1">Uncharacterized protein</fullName>
    </submittedName>
</protein>
<dbReference type="Proteomes" id="UP000622687">
    <property type="component" value="Unassembled WGS sequence"/>
</dbReference>
<comment type="caution">
    <text evidence="1">The sequence shown here is derived from an EMBL/GenBank/DDBJ whole genome shotgun (WGS) entry which is preliminary data.</text>
</comment>
<gene>
    <name evidence="1" type="ORF">I6U51_19265</name>
</gene>
<dbReference type="AlphaFoldDB" id="A0A934M2U0"/>
<organism evidence="1 2">
    <name type="scientific">Clostridium aciditolerans</name>
    <dbReference type="NCBI Taxonomy" id="339861"/>
    <lineage>
        <taxon>Bacteria</taxon>
        <taxon>Bacillati</taxon>
        <taxon>Bacillota</taxon>
        <taxon>Clostridia</taxon>
        <taxon>Eubacteriales</taxon>
        <taxon>Clostridiaceae</taxon>
        <taxon>Clostridium</taxon>
    </lineage>
</organism>